<dbReference type="Proteomes" id="UP000824533">
    <property type="component" value="Linkage Group LG16"/>
</dbReference>
<protein>
    <submittedName>
        <fullName evidence="1">Uncharacterized protein</fullName>
    </submittedName>
</protein>
<proteinExistence type="predicted"/>
<keyword evidence="2" id="KW-1185">Reference proteome</keyword>
<gene>
    <name evidence="1" type="ORF">K1T71_009460</name>
</gene>
<dbReference type="EMBL" id="CM034402">
    <property type="protein sequence ID" value="KAJ0175319.1"/>
    <property type="molecule type" value="Genomic_DNA"/>
</dbReference>
<comment type="caution">
    <text evidence="1">The sequence shown here is derived from an EMBL/GenBank/DDBJ whole genome shotgun (WGS) entry which is preliminary data.</text>
</comment>
<accession>A0ACC1CUF5</accession>
<evidence type="ECO:0000313" key="1">
    <source>
        <dbReference type="EMBL" id="KAJ0175319.1"/>
    </source>
</evidence>
<name>A0ACC1CUF5_9NEOP</name>
<evidence type="ECO:0000313" key="2">
    <source>
        <dbReference type="Proteomes" id="UP000824533"/>
    </source>
</evidence>
<organism evidence="1 2">
    <name type="scientific">Dendrolimus kikuchii</name>
    <dbReference type="NCBI Taxonomy" id="765133"/>
    <lineage>
        <taxon>Eukaryota</taxon>
        <taxon>Metazoa</taxon>
        <taxon>Ecdysozoa</taxon>
        <taxon>Arthropoda</taxon>
        <taxon>Hexapoda</taxon>
        <taxon>Insecta</taxon>
        <taxon>Pterygota</taxon>
        <taxon>Neoptera</taxon>
        <taxon>Endopterygota</taxon>
        <taxon>Lepidoptera</taxon>
        <taxon>Glossata</taxon>
        <taxon>Ditrysia</taxon>
        <taxon>Bombycoidea</taxon>
        <taxon>Lasiocampidae</taxon>
        <taxon>Dendrolimus</taxon>
    </lineage>
</organism>
<sequence length="417" mass="47360">MTNVLEYEEIAPEVTTTETDKKFWEYFDSAATMGYNITDHADTLLRNQSPVLATYWFLLVLGGVGNVAVLVALSKSRRRKSRVDLLMTHLALADVCVTCGVIPLEIGWKYTNEWLAGNFLCKTLLVFRAFGLYLSSNVLVCISVDRFFAVIYPLKLPAARRRSKQMLCCAWICAMACSLPQSLVFRVQRHPQVAFEQCVSFDAFSSKRQEVVYNVFCLCAMYFLPLVVITVCYVCIFCEIHRSSKELDERCIQRNGHVRLRRSDRRVLERARKRTLRMTVTIVSVFALCWLPYAIMAMWYMVDRKSTAKVSHQLQDLLFAMAVSNSCMNPLVYGSYSLDSRGTIRQLLKTTCCYATAVLPGSESTPRVYALSTKKNNCIETPRTNGRVRPRLGVRFAETSLTAVPERVEASRPRGPA</sequence>
<reference evidence="1 2" key="1">
    <citation type="journal article" date="2021" name="Front. Genet.">
        <title>Chromosome-Level Genome Assembly Reveals Significant Gene Expansion in the Toll and IMD Signaling Pathways of Dendrolimus kikuchii.</title>
        <authorList>
            <person name="Zhou J."/>
            <person name="Wu P."/>
            <person name="Xiong Z."/>
            <person name="Liu N."/>
            <person name="Zhao N."/>
            <person name="Ji M."/>
            <person name="Qiu Y."/>
            <person name="Yang B."/>
        </authorList>
    </citation>
    <scope>NUCLEOTIDE SEQUENCE [LARGE SCALE GENOMIC DNA]</scope>
    <source>
        <strain evidence="1">Ann1</strain>
    </source>
</reference>